<feature type="compositionally biased region" description="Basic residues" evidence="1">
    <location>
        <begin position="51"/>
        <end position="61"/>
    </location>
</feature>
<comment type="caution">
    <text evidence="2">The sequence shown here is derived from an EMBL/GenBank/DDBJ whole genome shotgun (WGS) entry which is preliminary data.</text>
</comment>
<evidence type="ECO:0000256" key="1">
    <source>
        <dbReference type="SAM" id="MobiDB-lite"/>
    </source>
</evidence>
<reference evidence="2 3" key="1">
    <citation type="journal article" date="2023" name="Mol. Biol. Evol.">
        <title>Genomics of Secondarily Temperate Adaptation in the Only Non-Antarctic Icefish.</title>
        <authorList>
            <person name="Rivera-Colon A.G."/>
            <person name="Rayamajhi N."/>
            <person name="Minhas B.F."/>
            <person name="Madrigal G."/>
            <person name="Bilyk K.T."/>
            <person name="Yoon V."/>
            <person name="Hune M."/>
            <person name="Gregory S."/>
            <person name="Cheng C.H.C."/>
            <person name="Catchen J.M."/>
        </authorList>
    </citation>
    <scope>NUCLEOTIDE SEQUENCE [LARGE SCALE GENOMIC DNA]</scope>
    <source>
        <strain evidence="2">JC2023a</strain>
    </source>
</reference>
<dbReference type="Proteomes" id="UP001335648">
    <property type="component" value="Unassembled WGS sequence"/>
</dbReference>
<sequence length="89" mass="10320">MEAGSRPLAAPDNLMDGDPEEEEEEVEEEVEEEEEEEEEGSVREAGGRNNRTTRRKRKAKCSRLWSRQREKYIWRHKGSEGETEKRGGG</sequence>
<dbReference type="EMBL" id="JAULUE010002049">
    <property type="protein sequence ID" value="KAK5907751.1"/>
    <property type="molecule type" value="Genomic_DNA"/>
</dbReference>
<feature type="compositionally biased region" description="Acidic residues" evidence="1">
    <location>
        <begin position="15"/>
        <end position="39"/>
    </location>
</feature>
<gene>
    <name evidence="2" type="ORF">CesoFtcFv8_005567</name>
</gene>
<feature type="region of interest" description="Disordered" evidence="1">
    <location>
        <begin position="1"/>
        <end position="64"/>
    </location>
</feature>
<name>A0AAN8CPN3_9TELE</name>
<keyword evidence="3" id="KW-1185">Reference proteome</keyword>
<evidence type="ECO:0000313" key="3">
    <source>
        <dbReference type="Proteomes" id="UP001335648"/>
    </source>
</evidence>
<proteinExistence type="predicted"/>
<protein>
    <submittedName>
        <fullName evidence="2">Uncharacterized protein</fullName>
    </submittedName>
</protein>
<dbReference type="AlphaFoldDB" id="A0AAN8CPN3"/>
<evidence type="ECO:0000313" key="2">
    <source>
        <dbReference type="EMBL" id="KAK5907751.1"/>
    </source>
</evidence>
<organism evidence="2 3">
    <name type="scientific">Champsocephalus esox</name>
    <name type="common">pike icefish</name>
    <dbReference type="NCBI Taxonomy" id="159716"/>
    <lineage>
        <taxon>Eukaryota</taxon>
        <taxon>Metazoa</taxon>
        <taxon>Chordata</taxon>
        <taxon>Craniata</taxon>
        <taxon>Vertebrata</taxon>
        <taxon>Euteleostomi</taxon>
        <taxon>Actinopterygii</taxon>
        <taxon>Neopterygii</taxon>
        <taxon>Teleostei</taxon>
        <taxon>Neoteleostei</taxon>
        <taxon>Acanthomorphata</taxon>
        <taxon>Eupercaria</taxon>
        <taxon>Perciformes</taxon>
        <taxon>Notothenioidei</taxon>
        <taxon>Channichthyidae</taxon>
        <taxon>Champsocephalus</taxon>
    </lineage>
</organism>
<accession>A0AAN8CPN3</accession>